<dbReference type="Proteomes" id="UP000693952">
    <property type="component" value="Chromosome"/>
</dbReference>
<feature type="transmembrane region" description="Helical" evidence="6">
    <location>
        <begin position="187"/>
        <end position="204"/>
    </location>
</feature>
<name>A0ABX8MHA6_9PSED</name>
<keyword evidence="5 6" id="KW-0472">Membrane</keyword>
<dbReference type="PANTHER" id="PTHR30086">
    <property type="entry name" value="ARGININE EXPORTER PROTEIN ARGO"/>
    <property type="match status" value="1"/>
</dbReference>
<dbReference type="InterPro" id="IPR001123">
    <property type="entry name" value="LeuE-type"/>
</dbReference>
<sequence length="206" mass="22231">MTELLVVLTITILAVLSPGADFALVTRNSLMLSRRHGVLTALGIGFGVMLHIGYSLLGVGVLLQQSLLWFTVLKSAGAMYLIYLGYKLLRSPAPAGQETLVQRQVMSGWAALRSGLLTNALNPKTMIFVLSLFMQVIEPGTRLPVQLGYGAIIVLAHVLWFVAVALFFSAPAIAGRLLAYKRRIDQLFGAVLVGFGLLLGVLNVRP</sequence>
<evidence type="ECO:0000256" key="2">
    <source>
        <dbReference type="ARBA" id="ARBA00022475"/>
    </source>
</evidence>
<feature type="transmembrane region" description="Helical" evidence="6">
    <location>
        <begin position="67"/>
        <end position="86"/>
    </location>
</feature>
<proteinExistence type="predicted"/>
<dbReference type="EMBL" id="CP077074">
    <property type="protein sequence ID" value="QXH38007.1"/>
    <property type="molecule type" value="Genomic_DNA"/>
</dbReference>
<feature type="transmembrane region" description="Helical" evidence="6">
    <location>
        <begin position="149"/>
        <end position="175"/>
    </location>
</feature>
<keyword evidence="4 6" id="KW-1133">Transmembrane helix</keyword>
<dbReference type="PANTHER" id="PTHR30086:SF21">
    <property type="entry name" value="TRANSPORT PROTEIN"/>
    <property type="match status" value="1"/>
</dbReference>
<feature type="transmembrane region" description="Helical" evidence="6">
    <location>
        <begin position="6"/>
        <end position="25"/>
    </location>
</feature>
<protein>
    <submittedName>
        <fullName evidence="7">LysE family transporter</fullName>
    </submittedName>
</protein>
<accession>A0ABX8MHA6</accession>
<feature type="transmembrane region" description="Helical" evidence="6">
    <location>
        <begin position="37"/>
        <end position="61"/>
    </location>
</feature>
<comment type="subcellular location">
    <subcellularLocation>
        <location evidence="1">Cell membrane</location>
        <topology evidence="1">Multi-pass membrane protein</topology>
    </subcellularLocation>
</comment>
<evidence type="ECO:0000313" key="8">
    <source>
        <dbReference type="Proteomes" id="UP000693952"/>
    </source>
</evidence>
<evidence type="ECO:0000256" key="5">
    <source>
        <dbReference type="ARBA" id="ARBA00023136"/>
    </source>
</evidence>
<evidence type="ECO:0000313" key="7">
    <source>
        <dbReference type="EMBL" id="QXH38007.1"/>
    </source>
</evidence>
<organism evidence="7 8">
    <name type="scientific">Pseudomonas sessilinigenes</name>
    <dbReference type="NCBI Taxonomy" id="658629"/>
    <lineage>
        <taxon>Bacteria</taxon>
        <taxon>Pseudomonadati</taxon>
        <taxon>Pseudomonadota</taxon>
        <taxon>Gammaproteobacteria</taxon>
        <taxon>Pseudomonadales</taxon>
        <taxon>Pseudomonadaceae</taxon>
        <taxon>Pseudomonas</taxon>
    </lineage>
</organism>
<dbReference type="Pfam" id="PF01810">
    <property type="entry name" value="LysE"/>
    <property type="match status" value="1"/>
</dbReference>
<reference evidence="7" key="1">
    <citation type="submission" date="2021-06" db="EMBL/GenBank/DDBJ databases">
        <title>Updating the genus Pseudomonas: Description of 43 new species and partition of the Pseudomonas putida group.</title>
        <authorList>
            <person name="Girard L."/>
            <person name="Lood C."/>
            <person name="Vandamme P."/>
            <person name="Rokni-Zadeh H."/>
            <person name="van Noort V."/>
            <person name="Hofte M."/>
            <person name="Lavigne R."/>
            <person name="De Mot R."/>
        </authorList>
    </citation>
    <scope>NUCLEOTIDE SEQUENCE</scope>
    <source>
        <strain evidence="7">CMR12a</strain>
    </source>
</reference>
<gene>
    <name evidence="7" type="ORF">KSS89_17110</name>
</gene>
<feature type="transmembrane region" description="Helical" evidence="6">
    <location>
        <begin position="116"/>
        <end position="137"/>
    </location>
</feature>
<evidence type="ECO:0000256" key="4">
    <source>
        <dbReference type="ARBA" id="ARBA00022989"/>
    </source>
</evidence>
<keyword evidence="3 6" id="KW-0812">Transmembrane</keyword>
<evidence type="ECO:0000256" key="6">
    <source>
        <dbReference type="SAM" id="Phobius"/>
    </source>
</evidence>
<evidence type="ECO:0000256" key="1">
    <source>
        <dbReference type="ARBA" id="ARBA00004651"/>
    </source>
</evidence>
<dbReference type="PIRSF" id="PIRSF006324">
    <property type="entry name" value="LeuE"/>
    <property type="match status" value="1"/>
</dbReference>
<keyword evidence="2" id="KW-1003">Cell membrane</keyword>
<evidence type="ECO:0000256" key="3">
    <source>
        <dbReference type="ARBA" id="ARBA00022692"/>
    </source>
</evidence>
<dbReference type="RefSeq" id="WP_124346978.1">
    <property type="nucleotide sequence ID" value="NZ_CP027706.1"/>
</dbReference>
<keyword evidence="8" id="KW-1185">Reference proteome</keyword>